<sequence length="289" mass="32281">MSIPSPARIDSIRQRLLNHAKQAGEEFQLTLDRYAVERLLYRLSISRHRDDFLLKGAMLFRHWFDQEHRPTRDADFLGFGSPDPARVEAIVRELCAIEVDDGLVFDLSGLGVTEIRETARYDGLRVNLRARLGTATCLVQWDIGFGDAVTPGPEDAELPTLLEDLPTPSLRIYPRETVFAEKLEAIVVLGMANSRMKDYFDLLSLAREGRLDSADLRNAVSATFERRNTPMPLSLPVGLTADFASDSAKQRQWRAFLKRGRLQAPGLVEVVAELAGVVAPLLGRPQASQ</sequence>
<reference evidence="1 2" key="1">
    <citation type="submission" date="2018-03" db="EMBL/GenBank/DDBJ databases">
        <title>Arenimonas caeni sp. nov., isolated from activated sludge.</title>
        <authorList>
            <person name="Liu H."/>
        </authorList>
    </citation>
    <scope>NUCLEOTIDE SEQUENCE [LARGE SCALE GENOMIC DNA]</scope>
    <source>
        <strain evidence="2">z29</strain>
    </source>
</reference>
<keyword evidence="2" id="KW-1185">Reference proteome</keyword>
<dbReference type="InterPro" id="IPR014942">
    <property type="entry name" value="AbiEii"/>
</dbReference>
<dbReference type="EMBL" id="PVLF01000036">
    <property type="protein sequence ID" value="PRH81233.1"/>
    <property type="molecule type" value="Genomic_DNA"/>
</dbReference>
<name>A0A2P6M5E4_9GAMM</name>
<evidence type="ECO:0008006" key="3">
    <source>
        <dbReference type="Google" id="ProtNLM"/>
    </source>
</evidence>
<dbReference type="AlphaFoldDB" id="A0A2P6M5E4"/>
<evidence type="ECO:0000313" key="1">
    <source>
        <dbReference type="EMBL" id="PRH81233.1"/>
    </source>
</evidence>
<dbReference type="Proteomes" id="UP000241736">
    <property type="component" value="Unassembled WGS sequence"/>
</dbReference>
<gene>
    <name evidence="1" type="ORF">C6N40_13690</name>
</gene>
<evidence type="ECO:0000313" key="2">
    <source>
        <dbReference type="Proteomes" id="UP000241736"/>
    </source>
</evidence>
<proteinExistence type="predicted"/>
<dbReference type="RefSeq" id="WP_106991584.1">
    <property type="nucleotide sequence ID" value="NZ_KZ679110.1"/>
</dbReference>
<accession>A0A2P6M5E4</accession>
<comment type="caution">
    <text evidence="1">The sequence shown here is derived from an EMBL/GenBank/DDBJ whole genome shotgun (WGS) entry which is preliminary data.</text>
</comment>
<dbReference type="Pfam" id="PF08843">
    <property type="entry name" value="AbiEii"/>
    <property type="match status" value="1"/>
</dbReference>
<organism evidence="1 2">
    <name type="scientific">Arenimonas caeni</name>
    <dbReference type="NCBI Taxonomy" id="2058085"/>
    <lineage>
        <taxon>Bacteria</taxon>
        <taxon>Pseudomonadati</taxon>
        <taxon>Pseudomonadota</taxon>
        <taxon>Gammaproteobacteria</taxon>
        <taxon>Lysobacterales</taxon>
        <taxon>Lysobacteraceae</taxon>
        <taxon>Arenimonas</taxon>
    </lineage>
</organism>
<protein>
    <recommendedName>
        <fullName evidence="3">Nucleotidyl transferase AbiEii/AbiGii toxin family protein</fullName>
    </recommendedName>
</protein>
<dbReference type="OrthoDB" id="9808443at2"/>